<organism evidence="2 3">
    <name type="scientific">Candidatus Magnetaquiglobus chichijimensis</name>
    <dbReference type="NCBI Taxonomy" id="3141448"/>
    <lineage>
        <taxon>Bacteria</taxon>
        <taxon>Pseudomonadati</taxon>
        <taxon>Pseudomonadota</taxon>
        <taxon>Magnetococcia</taxon>
        <taxon>Magnetococcales</taxon>
        <taxon>Candidatus Magnetaquicoccaceae</taxon>
        <taxon>Candidatus Magnetaquiglobus</taxon>
    </lineage>
</organism>
<evidence type="ECO:0000313" key="3">
    <source>
        <dbReference type="Proteomes" id="UP001628193"/>
    </source>
</evidence>
<proteinExistence type="predicted"/>
<evidence type="ECO:0008006" key="4">
    <source>
        <dbReference type="Google" id="ProtNLM"/>
    </source>
</evidence>
<dbReference type="PANTHER" id="PTHR38602">
    <property type="entry name" value="INNER MEMBRANE PROTEIN-RELATED"/>
    <property type="match status" value="1"/>
</dbReference>
<dbReference type="Pfam" id="PF09838">
    <property type="entry name" value="DUF2065"/>
    <property type="match status" value="1"/>
</dbReference>
<dbReference type="PANTHER" id="PTHR38602:SF1">
    <property type="entry name" value="INNER MEMBRANE PROTEIN"/>
    <property type="match status" value="1"/>
</dbReference>
<protein>
    <recommendedName>
        <fullName evidence="4">DUF2065 domain-containing protein</fullName>
    </recommendedName>
</protein>
<evidence type="ECO:0000313" key="2">
    <source>
        <dbReference type="EMBL" id="GAB0057723.1"/>
    </source>
</evidence>
<evidence type="ECO:0000256" key="1">
    <source>
        <dbReference type="SAM" id="Phobius"/>
    </source>
</evidence>
<reference evidence="2 3" key="1">
    <citation type="submission" date="2024-09" db="EMBL/GenBank/DDBJ databases">
        <title>Draft genome sequence of Candidatus Magnetaquicoccaceae bacterium FCR-1.</title>
        <authorList>
            <person name="Shimoshige H."/>
            <person name="Shimamura S."/>
            <person name="Taoka A."/>
            <person name="Kobayashi H."/>
            <person name="Maekawa T."/>
        </authorList>
    </citation>
    <scope>NUCLEOTIDE SEQUENCE [LARGE SCALE GENOMIC DNA]</scope>
    <source>
        <strain evidence="2 3">FCR-1</strain>
    </source>
</reference>
<dbReference type="Proteomes" id="UP001628193">
    <property type="component" value="Unassembled WGS sequence"/>
</dbReference>
<keyword evidence="1" id="KW-1133">Transmembrane helix</keyword>
<accession>A0ABQ0CA04</accession>
<keyword evidence="1" id="KW-0812">Transmembrane</keyword>
<dbReference type="RefSeq" id="WP_420905416.1">
    <property type="nucleotide sequence ID" value="NZ_BAAFGK010000004.1"/>
</dbReference>
<keyword evidence="3" id="KW-1185">Reference proteome</keyword>
<dbReference type="EMBL" id="BAAFGK010000004">
    <property type="protein sequence ID" value="GAB0057723.1"/>
    <property type="molecule type" value="Genomic_DNA"/>
</dbReference>
<dbReference type="InterPro" id="IPR019201">
    <property type="entry name" value="DUF2065"/>
</dbReference>
<name>A0ABQ0CA04_9PROT</name>
<keyword evidence="1" id="KW-0472">Membrane</keyword>
<comment type="caution">
    <text evidence="2">The sequence shown here is derived from an EMBL/GenBank/DDBJ whole genome shotgun (WGS) entry which is preliminary data.</text>
</comment>
<feature type="transmembrane region" description="Helical" evidence="1">
    <location>
        <begin position="40"/>
        <end position="59"/>
    </location>
</feature>
<gene>
    <name evidence="2" type="ORF">SIID45300_02055</name>
</gene>
<sequence>MKDFLSILGMVLIVEGVPYFLAPERMRRWVLAIAELPEEMLRRTGFLLMAVGLWLVYLARG</sequence>